<keyword evidence="3" id="KW-1185">Reference proteome</keyword>
<proteinExistence type="predicted"/>
<name>A0A6B0GSC7_9EURY</name>
<dbReference type="AlphaFoldDB" id="A0A6B0GSC7"/>
<comment type="caution">
    <text evidence="2">The sequence shown here is derived from an EMBL/GenBank/DDBJ whole genome shotgun (WGS) entry which is preliminary data.</text>
</comment>
<protein>
    <submittedName>
        <fullName evidence="2">Uncharacterized protein</fullName>
    </submittedName>
</protein>
<dbReference type="RefSeq" id="WP_158205881.1">
    <property type="nucleotide sequence ID" value="NZ_WSZK01000033.1"/>
</dbReference>
<feature type="region of interest" description="Disordered" evidence="1">
    <location>
        <begin position="356"/>
        <end position="377"/>
    </location>
</feature>
<dbReference type="Proteomes" id="UP000451471">
    <property type="component" value="Unassembled WGS sequence"/>
</dbReference>
<accession>A0A6B0GSC7</accession>
<evidence type="ECO:0000313" key="3">
    <source>
        <dbReference type="Proteomes" id="UP000451471"/>
    </source>
</evidence>
<organism evidence="2 3">
    <name type="scientific">Halomarina oriensis</name>
    <dbReference type="NCBI Taxonomy" id="671145"/>
    <lineage>
        <taxon>Archaea</taxon>
        <taxon>Methanobacteriati</taxon>
        <taxon>Methanobacteriota</taxon>
        <taxon>Stenosarchaea group</taxon>
        <taxon>Halobacteria</taxon>
        <taxon>Halobacteriales</taxon>
        <taxon>Natronomonadaceae</taxon>
        <taxon>Halomarina</taxon>
    </lineage>
</organism>
<reference evidence="2 3" key="1">
    <citation type="submission" date="2019-12" db="EMBL/GenBank/DDBJ databases">
        <title>Halocatena pleomorpha gen. nov. sp. nov., an extremely halophilic archaeon of family Halobacteriaceae isolated from saltpan soil.</title>
        <authorList>
            <person name="Pal Y."/>
            <person name="Verma A."/>
            <person name="Krishnamurthi S."/>
            <person name="Kumar P."/>
        </authorList>
    </citation>
    <scope>NUCLEOTIDE SEQUENCE [LARGE SCALE GENOMIC DNA]</scope>
    <source>
        <strain evidence="2 3">JCM 16495</strain>
    </source>
</reference>
<gene>
    <name evidence="2" type="ORF">GQS65_17305</name>
</gene>
<evidence type="ECO:0000256" key="1">
    <source>
        <dbReference type="SAM" id="MobiDB-lite"/>
    </source>
</evidence>
<evidence type="ECO:0000313" key="2">
    <source>
        <dbReference type="EMBL" id="MWG36217.1"/>
    </source>
</evidence>
<dbReference type="EMBL" id="WSZK01000033">
    <property type="protein sequence ID" value="MWG36217.1"/>
    <property type="molecule type" value="Genomic_DNA"/>
</dbReference>
<sequence length="377" mass="39105">MTSDISKFSALHAVSEEVAGTSEILAAAFDSSTLDAATVAGMAGTPVDANSSLELAMKGALGEASALNNLGPAVETANLIDFTPTPTEASTLTTALTGAEVDAADVMSPTMAQSVLGDSSTITSTLTAAHLPANEILRAADIAPTLVGASNDISPAVQALHGALDISPAIQAMHASSGFTPTTQAIQGAMDLTSVAEQMRLTGQIPKVTLGKEMMKGVNAALAVEELQTFGPPSDIFDTLFQGIDYTVDPATSGYHNPTLGDIILDELWAAGREQPSPIVSAVFQWSVTAVRVLHPGYSTEEVLTEACGVVAVVIWVAICTRMGGGTLETTLSSRIPHYYTKGLATRYLTDEEMAVGVDEPLPPLEDEGNDREADQE</sequence>